<gene>
    <name evidence="2" type="ORF">R3P38DRAFT_3620533</name>
</gene>
<organism evidence="2 3">
    <name type="scientific">Favolaschia claudopus</name>
    <dbReference type="NCBI Taxonomy" id="2862362"/>
    <lineage>
        <taxon>Eukaryota</taxon>
        <taxon>Fungi</taxon>
        <taxon>Dikarya</taxon>
        <taxon>Basidiomycota</taxon>
        <taxon>Agaricomycotina</taxon>
        <taxon>Agaricomycetes</taxon>
        <taxon>Agaricomycetidae</taxon>
        <taxon>Agaricales</taxon>
        <taxon>Marasmiineae</taxon>
        <taxon>Mycenaceae</taxon>
        <taxon>Favolaschia</taxon>
    </lineage>
</organism>
<proteinExistence type="predicted"/>
<comment type="caution">
    <text evidence="2">The sequence shown here is derived from an EMBL/GenBank/DDBJ whole genome shotgun (WGS) entry which is preliminary data.</text>
</comment>
<evidence type="ECO:0000313" key="2">
    <source>
        <dbReference type="EMBL" id="KAK7049020.1"/>
    </source>
</evidence>
<evidence type="ECO:0000313" key="3">
    <source>
        <dbReference type="Proteomes" id="UP001362999"/>
    </source>
</evidence>
<name>A0AAW0D9D0_9AGAR</name>
<feature type="region of interest" description="Disordered" evidence="1">
    <location>
        <begin position="160"/>
        <end position="204"/>
    </location>
</feature>
<dbReference type="Proteomes" id="UP001362999">
    <property type="component" value="Unassembled WGS sequence"/>
</dbReference>
<protein>
    <submittedName>
        <fullName evidence="2">Uncharacterized protein</fullName>
    </submittedName>
</protein>
<dbReference type="AlphaFoldDB" id="A0AAW0D9D0"/>
<accession>A0AAW0D9D0</accession>
<keyword evidence="3" id="KW-1185">Reference proteome</keyword>
<sequence length="204" mass="22542">MWDQILPFFADCVDLRKGLQHAQTDLSDYERMFKTARHTSLCTDAERERGDAPRARLKTVLDAKKADVKAAVDALNATSWWPVGLSGIMKTSTTSSSIAAQVSTPLNAADVTDLEQMRERTEKLNDHICDLRNDVVALGDSTGQLIVDEVEARMEACQPQNRALPPHPHPHPRLTPPSSRLPHPSPSISFSPQSTTPFAQSYSQ</sequence>
<evidence type="ECO:0000256" key="1">
    <source>
        <dbReference type="SAM" id="MobiDB-lite"/>
    </source>
</evidence>
<dbReference type="EMBL" id="JAWWNJ010000009">
    <property type="protein sequence ID" value="KAK7049020.1"/>
    <property type="molecule type" value="Genomic_DNA"/>
</dbReference>
<reference evidence="2 3" key="1">
    <citation type="journal article" date="2024" name="J Genomics">
        <title>Draft genome sequencing and assembly of Favolaschia claudopus CIRM-BRFM 2984 isolated from oak limbs.</title>
        <authorList>
            <person name="Navarro D."/>
            <person name="Drula E."/>
            <person name="Chaduli D."/>
            <person name="Cazenave R."/>
            <person name="Ahrendt S."/>
            <person name="Wang J."/>
            <person name="Lipzen A."/>
            <person name="Daum C."/>
            <person name="Barry K."/>
            <person name="Grigoriev I.V."/>
            <person name="Favel A."/>
            <person name="Rosso M.N."/>
            <person name="Martin F."/>
        </authorList>
    </citation>
    <scope>NUCLEOTIDE SEQUENCE [LARGE SCALE GENOMIC DNA]</scope>
    <source>
        <strain evidence="2 3">CIRM-BRFM 2984</strain>
    </source>
</reference>
<feature type="compositionally biased region" description="Polar residues" evidence="1">
    <location>
        <begin position="188"/>
        <end position="204"/>
    </location>
</feature>